<name>A0A4R0XR68_9MOLU</name>
<dbReference type="AlphaFoldDB" id="A0A4R0XR68"/>
<accession>A0A4R0XR68</accession>
<keyword evidence="1" id="KW-0472">Membrane</keyword>
<dbReference type="RefSeq" id="WP_131598975.1">
    <property type="nucleotide sequence ID" value="NZ_CBDBYK010000006.1"/>
</dbReference>
<organism evidence="2 3">
    <name type="scientific">Mycoplasma marinum</name>
    <dbReference type="NCBI Taxonomy" id="1937190"/>
    <lineage>
        <taxon>Bacteria</taxon>
        <taxon>Bacillati</taxon>
        <taxon>Mycoplasmatota</taxon>
        <taxon>Mollicutes</taxon>
        <taxon>Mycoplasmataceae</taxon>
        <taxon>Mycoplasma</taxon>
    </lineage>
</organism>
<keyword evidence="1" id="KW-1133">Transmembrane helix</keyword>
<comment type="caution">
    <text evidence="2">The sequence shown here is derived from an EMBL/GenBank/DDBJ whole genome shotgun (WGS) entry which is preliminary data.</text>
</comment>
<dbReference type="Proteomes" id="UP000294192">
    <property type="component" value="Unassembled WGS sequence"/>
</dbReference>
<feature type="transmembrane region" description="Helical" evidence="1">
    <location>
        <begin position="20"/>
        <end position="37"/>
    </location>
</feature>
<protein>
    <submittedName>
        <fullName evidence="2">Uncharacterized protein</fullName>
    </submittedName>
</protein>
<evidence type="ECO:0000256" key="1">
    <source>
        <dbReference type="SAM" id="Phobius"/>
    </source>
</evidence>
<keyword evidence="1" id="KW-0812">Transmembrane</keyword>
<keyword evidence="3" id="KW-1185">Reference proteome</keyword>
<evidence type="ECO:0000313" key="2">
    <source>
        <dbReference type="EMBL" id="TCG11375.1"/>
    </source>
</evidence>
<proteinExistence type="predicted"/>
<reference evidence="2 3" key="1">
    <citation type="submission" date="2018-02" db="EMBL/GenBank/DDBJ databases">
        <title>Mycoplasma marinum and Mycoplasma todarodis sp. nov., moderately halophilic and psychrotolerant mycoplasmas isolated from cephalopods.</title>
        <authorList>
            <person name="Viver T."/>
        </authorList>
    </citation>
    <scope>NUCLEOTIDE SEQUENCE [LARGE SCALE GENOMIC DNA]</scope>
    <source>
        <strain evidence="2 3">PE</strain>
    </source>
</reference>
<feature type="transmembrane region" description="Helical" evidence="1">
    <location>
        <begin position="43"/>
        <end position="70"/>
    </location>
</feature>
<sequence length="95" mass="10599">MNKVYLKYYFSSLFKNKMGITIFILLSASGLALNSIIGSGEEINYTLVFILPSICWIVLSTLLFAIELYGKTKTNGMELMFAGMPISRGNVLNFV</sequence>
<gene>
    <name evidence="2" type="ORF">C4B24_02380</name>
</gene>
<evidence type="ECO:0000313" key="3">
    <source>
        <dbReference type="Proteomes" id="UP000294192"/>
    </source>
</evidence>
<dbReference type="EMBL" id="PSZO01000008">
    <property type="protein sequence ID" value="TCG11375.1"/>
    <property type="molecule type" value="Genomic_DNA"/>
</dbReference>